<dbReference type="Proteomes" id="UP000003107">
    <property type="component" value="Unassembled WGS sequence"/>
</dbReference>
<protein>
    <submittedName>
        <fullName evidence="1">Uncharacterized protein</fullName>
    </submittedName>
</protein>
<accession>C6RDA9</accession>
<sequence length="57" mass="6701">MALNRGVSRTVWAWSNLDSCLNFTGRDLHLKSAKFGLVKFSVMRIFRLRHICNYKQN</sequence>
<reference evidence="1 2" key="1">
    <citation type="submission" date="2009-07" db="EMBL/GenBank/DDBJ databases">
        <authorList>
            <person name="Madupu R."/>
            <person name="Sebastian Y."/>
            <person name="Durkin A.S."/>
            <person name="Torralba M."/>
            <person name="Methe B."/>
            <person name="Sutton G.G."/>
            <person name="Strausberg R.L."/>
            <person name="Nelson K.E."/>
        </authorList>
    </citation>
    <scope>NUCLEOTIDE SEQUENCE [LARGE SCALE GENOMIC DNA]</scope>
    <source>
        <strain evidence="1 2">RM3277</strain>
    </source>
</reference>
<evidence type="ECO:0000313" key="1">
    <source>
        <dbReference type="EMBL" id="EET80676.1"/>
    </source>
</evidence>
<keyword evidence="2" id="KW-1185">Reference proteome</keyword>
<evidence type="ECO:0000313" key="2">
    <source>
        <dbReference type="Proteomes" id="UP000003107"/>
    </source>
</evidence>
<dbReference type="EMBL" id="ACVQ01000005">
    <property type="protein sequence ID" value="EET80676.1"/>
    <property type="molecule type" value="Genomic_DNA"/>
</dbReference>
<dbReference type="STRING" id="553219.CAMSH0001_1825"/>
<proteinExistence type="predicted"/>
<comment type="caution">
    <text evidence="1">The sequence shown here is derived from an EMBL/GenBank/DDBJ whole genome shotgun (WGS) entry which is preliminary data.</text>
</comment>
<dbReference type="AlphaFoldDB" id="C6RDA9"/>
<organism evidence="1 2">
    <name type="scientific">Campylobacter showae RM3277</name>
    <dbReference type="NCBI Taxonomy" id="553219"/>
    <lineage>
        <taxon>Bacteria</taxon>
        <taxon>Pseudomonadati</taxon>
        <taxon>Campylobacterota</taxon>
        <taxon>Epsilonproteobacteria</taxon>
        <taxon>Campylobacterales</taxon>
        <taxon>Campylobacteraceae</taxon>
        <taxon>Campylobacter</taxon>
    </lineage>
</organism>
<name>C6RDA9_9BACT</name>
<gene>
    <name evidence="1" type="ORF">CAMSH0001_1825</name>
</gene>